<dbReference type="AlphaFoldDB" id="A0A151SI90"/>
<dbReference type="Gramene" id="C.cajan_00657.t">
    <property type="protein sequence ID" value="C.cajan_00657.t.cds1"/>
    <property type="gene ID" value="C.cajan_00657"/>
</dbReference>
<keyword evidence="2" id="KW-1185">Reference proteome</keyword>
<reference evidence="1 2" key="1">
    <citation type="journal article" date="2012" name="Nat. Biotechnol.">
        <title>Draft genome sequence of pigeonpea (Cajanus cajan), an orphan legume crop of resource-poor farmers.</title>
        <authorList>
            <person name="Varshney R.K."/>
            <person name="Chen W."/>
            <person name="Li Y."/>
            <person name="Bharti A.K."/>
            <person name="Saxena R.K."/>
            <person name="Schlueter J.A."/>
            <person name="Donoghue M.T."/>
            <person name="Azam S."/>
            <person name="Fan G."/>
            <person name="Whaley A.M."/>
            <person name="Farmer A.D."/>
            <person name="Sheridan J."/>
            <person name="Iwata A."/>
            <person name="Tuteja R."/>
            <person name="Penmetsa R.V."/>
            <person name="Wu W."/>
            <person name="Upadhyaya H.D."/>
            <person name="Yang S.P."/>
            <person name="Shah T."/>
            <person name="Saxena K.B."/>
            <person name="Michael T."/>
            <person name="McCombie W.R."/>
            <person name="Yang B."/>
            <person name="Zhang G."/>
            <person name="Yang H."/>
            <person name="Wang J."/>
            <person name="Spillane C."/>
            <person name="Cook D.R."/>
            <person name="May G.D."/>
            <person name="Xu X."/>
            <person name="Jackson S.A."/>
        </authorList>
    </citation>
    <scope>NUCLEOTIDE SEQUENCE [LARGE SCALE GENOMIC DNA]</scope>
    <source>
        <strain evidence="2">cv. Asha</strain>
    </source>
</reference>
<dbReference type="Proteomes" id="UP000075243">
    <property type="component" value="Chromosome 11"/>
</dbReference>
<sequence>MLVGEAKYWWRGTHKMLVTRGVVVDWECFKRVFLEKYFLESVRHAKEVEFMRLH</sequence>
<dbReference type="EMBL" id="CM003613">
    <property type="protein sequence ID" value="KYP54488.1"/>
    <property type="molecule type" value="Genomic_DNA"/>
</dbReference>
<evidence type="ECO:0008006" key="3">
    <source>
        <dbReference type="Google" id="ProtNLM"/>
    </source>
</evidence>
<evidence type="ECO:0000313" key="2">
    <source>
        <dbReference type="Proteomes" id="UP000075243"/>
    </source>
</evidence>
<evidence type="ECO:0000313" key="1">
    <source>
        <dbReference type="EMBL" id="KYP54488.1"/>
    </source>
</evidence>
<proteinExistence type="predicted"/>
<organism evidence="1 2">
    <name type="scientific">Cajanus cajan</name>
    <name type="common">Pigeon pea</name>
    <name type="synonym">Cajanus indicus</name>
    <dbReference type="NCBI Taxonomy" id="3821"/>
    <lineage>
        <taxon>Eukaryota</taxon>
        <taxon>Viridiplantae</taxon>
        <taxon>Streptophyta</taxon>
        <taxon>Embryophyta</taxon>
        <taxon>Tracheophyta</taxon>
        <taxon>Spermatophyta</taxon>
        <taxon>Magnoliopsida</taxon>
        <taxon>eudicotyledons</taxon>
        <taxon>Gunneridae</taxon>
        <taxon>Pentapetalae</taxon>
        <taxon>rosids</taxon>
        <taxon>fabids</taxon>
        <taxon>Fabales</taxon>
        <taxon>Fabaceae</taxon>
        <taxon>Papilionoideae</taxon>
        <taxon>50 kb inversion clade</taxon>
        <taxon>NPAAA clade</taxon>
        <taxon>indigoferoid/millettioid clade</taxon>
        <taxon>Phaseoleae</taxon>
        <taxon>Cajanus</taxon>
    </lineage>
</organism>
<gene>
    <name evidence="1" type="ORF">KK1_000676</name>
</gene>
<protein>
    <recommendedName>
        <fullName evidence="3">Retrotransposon gag domain-containing protein</fullName>
    </recommendedName>
</protein>
<name>A0A151SI90_CAJCA</name>
<accession>A0A151SI90</accession>